<dbReference type="AlphaFoldDB" id="A0A0D1ZWE1"/>
<dbReference type="Proteomes" id="UP000054302">
    <property type="component" value="Unassembled WGS sequence"/>
</dbReference>
<dbReference type="HOGENOM" id="CLU_2210044_0_0_1"/>
<gene>
    <name evidence="1" type="ORF">PV10_05683</name>
</gene>
<reference evidence="1 2" key="1">
    <citation type="submission" date="2015-01" db="EMBL/GenBank/DDBJ databases">
        <title>The Genome Sequence of Exophiala mesophila CBS40295.</title>
        <authorList>
            <consortium name="The Broad Institute Genomics Platform"/>
            <person name="Cuomo C."/>
            <person name="de Hoog S."/>
            <person name="Gorbushina A."/>
            <person name="Stielow B."/>
            <person name="Teixiera M."/>
            <person name="Abouelleil A."/>
            <person name="Chapman S.B."/>
            <person name="Priest M."/>
            <person name="Young S.K."/>
            <person name="Wortman J."/>
            <person name="Nusbaum C."/>
            <person name="Birren B."/>
        </authorList>
    </citation>
    <scope>NUCLEOTIDE SEQUENCE [LARGE SCALE GENOMIC DNA]</scope>
    <source>
        <strain evidence="1 2">CBS 40295</strain>
    </source>
</reference>
<evidence type="ECO:0000313" key="2">
    <source>
        <dbReference type="Proteomes" id="UP000054302"/>
    </source>
</evidence>
<sequence>MIRSGAFTRVWQFKAVTNISIPGQEHETPSSLNPTSPRITHDSEDLCLCICSLCSHATVQECLEFDMSNRCECAVKSQCFLNQIEGCRRFWVRFLVLLPPIALMVYI</sequence>
<organism evidence="1 2">
    <name type="scientific">Exophiala mesophila</name>
    <name type="common">Black yeast-like fungus</name>
    <dbReference type="NCBI Taxonomy" id="212818"/>
    <lineage>
        <taxon>Eukaryota</taxon>
        <taxon>Fungi</taxon>
        <taxon>Dikarya</taxon>
        <taxon>Ascomycota</taxon>
        <taxon>Pezizomycotina</taxon>
        <taxon>Eurotiomycetes</taxon>
        <taxon>Chaetothyriomycetidae</taxon>
        <taxon>Chaetothyriales</taxon>
        <taxon>Herpotrichiellaceae</taxon>
        <taxon>Exophiala</taxon>
    </lineage>
</organism>
<keyword evidence="2" id="KW-1185">Reference proteome</keyword>
<dbReference type="GeneID" id="27323528"/>
<accession>A0A0D1ZWE1</accession>
<dbReference type="VEuPathDB" id="FungiDB:PV10_05683"/>
<name>A0A0D1ZWE1_EXOME</name>
<protein>
    <submittedName>
        <fullName evidence="1">Uncharacterized protein</fullName>
    </submittedName>
</protein>
<proteinExistence type="predicted"/>
<dbReference type="RefSeq" id="XP_016222677.1">
    <property type="nucleotide sequence ID" value="XM_016370384.1"/>
</dbReference>
<evidence type="ECO:0000313" key="1">
    <source>
        <dbReference type="EMBL" id="KIV91103.1"/>
    </source>
</evidence>
<dbReference type="EMBL" id="KN847523">
    <property type="protein sequence ID" value="KIV91103.1"/>
    <property type="molecule type" value="Genomic_DNA"/>
</dbReference>